<dbReference type="EMBL" id="JADCNL010000009">
    <property type="protein sequence ID" value="KAG0466128.1"/>
    <property type="molecule type" value="Genomic_DNA"/>
</dbReference>
<dbReference type="Proteomes" id="UP000639772">
    <property type="component" value="Chromosome 9"/>
</dbReference>
<name>A0A835QC17_VANPL</name>
<comment type="caution">
    <text evidence="1">The sequence shown here is derived from an EMBL/GenBank/DDBJ whole genome shotgun (WGS) entry which is preliminary data.</text>
</comment>
<sequence length="59" mass="6513">MKIINIIKEIRTKYRGEGGAQTGGVGEALQGEESVAKTPPDSEKVYEFVVSLRKRYGVE</sequence>
<evidence type="ECO:0000313" key="3">
    <source>
        <dbReference type="Proteomes" id="UP000636800"/>
    </source>
</evidence>
<evidence type="ECO:0000313" key="4">
    <source>
        <dbReference type="Proteomes" id="UP000639772"/>
    </source>
</evidence>
<dbReference type="EMBL" id="JADCNM010000009">
    <property type="protein sequence ID" value="KAG0467805.1"/>
    <property type="molecule type" value="Genomic_DNA"/>
</dbReference>
<evidence type="ECO:0000313" key="1">
    <source>
        <dbReference type="EMBL" id="KAG0466128.1"/>
    </source>
</evidence>
<dbReference type="Proteomes" id="UP000636800">
    <property type="component" value="Unassembled WGS sequence"/>
</dbReference>
<gene>
    <name evidence="2" type="ORF">HPP92_017133</name>
    <name evidence="1" type="ORF">HPP92_017708</name>
</gene>
<organism evidence="1 3">
    <name type="scientific">Vanilla planifolia</name>
    <name type="common">Vanilla</name>
    <dbReference type="NCBI Taxonomy" id="51239"/>
    <lineage>
        <taxon>Eukaryota</taxon>
        <taxon>Viridiplantae</taxon>
        <taxon>Streptophyta</taxon>
        <taxon>Embryophyta</taxon>
        <taxon>Tracheophyta</taxon>
        <taxon>Spermatophyta</taxon>
        <taxon>Magnoliopsida</taxon>
        <taxon>Liliopsida</taxon>
        <taxon>Asparagales</taxon>
        <taxon>Orchidaceae</taxon>
        <taxon>Vanilloideae</taxon>
        <taxon>Vanilleae</taxon>
        <taxon>Vanilla</taxon>
    </lineage>
</organism>
<evidence type="ECO:0000313" key="2">
    <source>
        <dbReference type="EMBL" id="KAG0467805.1"/>
    </source>
</evidence>
<accession>A0A835QC17</accession>
<reference evidence="3 4" key="1">
    <citation type="journal article" date="2020" name="Nat. Food">
        <title>A phased Vanilla planifolia genome enables genetic improvement of flavour and production.</title>
        <authorList>
            <person name="Hasing T."/>
            <person name="Tang H."/>
            <person name="Brym M."/>
            <person name="Khazi F."/>
            <person name="Huang T."/>
            <person name="Chambers A.H."/>
        </authorList>
    </citation>
    <scope>NUCLEOTIDE SEQUENCE [LARGE SCALE GENOMIC DNA]</scope>
    <source>
        <tissue evidence="1">Leaf</tissue>
    </source>
</reference>
<keyword evidence="3" id="KW-1185">Reference proteome</keyword>
<proteinExistence type="predicted"/>
<protein>
    <submittedName>
        <fullName evidence="1">Uncharacterized protein</fullName>
    </submittedName>
</protein>
<dbReference type="AlphaFoldDB" id="A0A835QC17"/>